<evidence type="ECO:0000313" key="1">
    <source>
        <dbReference type="EMBL" id="JAI81554.1"/>
    </source>
</evidence>
<reference evidence="1" key="2">
    <citation type="submission" date="2015-10" db="EMBL/GenBank/DDBJ databases">
        <authorList>
            <person name="Gilbert D.G."/>
        </authorList>
    </citation>
    <scope>NUCLEOTIDE SEQUENCE</scope>
</reference>
<organism evidence="1">
    <name type="scientific">Daphnia magna</name>
    <dbReference type="NCBI Taxonomy" id="35525"/>
    <lineage>
        <taxon>Eukaryota</taxon>
        <taxon>Metazoa</taxon>
        <taxon>Ecdysozoa</taxon>
        <taxon>Arthropoda</taxon>
        <taxon>Crustacea</taxon>
        <taxon>Branchiopoda</taxon>
        <taxon>Diplostraca</taxon>
        <taxon>Cladocera</taxon>
        <taxon>Anomopoda</taxon>
        <taxon>Daphniidae</taxon>
        <taxon>Daphnia</taxon>
    </lineage>
</organism>
<dbReference type="EMBL" id="GDIP01241847">
    <property type="protein sequence ID" value="JAI81554.1"/>
    <property type="molecule type" value="Transcribed_RNA"/>
</dbReference>
<accession>A0A0P6B112</accession>
<dbReference type="AlphaFoldDB" id="A0A0P6B112"/>
<reference evidence="1" key="1">
    <citation type="submission" date="2015-10" db="EMBL/GenBank/DDBJ databases">
        <title>Daphnia magna gene sets from two clonal populations assembled and annotated with EvidentialGene.</title>
        <authorList>
            <person name="Gilbert D."/>
            <person name="Podicheti R."/>
            <person name="Orsini L."/>
            <person name="Colbourne J."/>
            <person name="Pfrender M."/>
        </authorList>
    </citation>
    <scope>NUCLEOTIDE SEQUENCE</scope>
</reference>
<proteinExistence type="predicted"/>
<sequence length="113" mass="12947">MTSLGKKNAWTHESKVIPVPHGYIIQTQKMSSLPMTWLFFFFLSLSFAIWKRRGSIRITSLGIKSTKYGRRRKDPSPRNQSVVTIFMCVCVDYYTCSCVSASPFLGCFLCPTY</sequence>
<protein>
    <submittedName>
        <fullName evidence="1">Uncharacterized protein</fullName>
    </submittedName>
</protein>
<name>A0A0P6B112_9CRUS</name>